<comment type="subcellular location">
    <subcellularLocation>
        <location evidence="1">Nucleus</location>
    </subcellularLocation>
</comment>
<keyword evidence="3" id="KW-0238">DNA-binding</keyword>
<protein>
    <recommendedName>
        <fullName evidence="6">AP2/ERF domain-containing protein</fullName>
    </recommendedName>
</protein>
<dbReference type="GO" id="GO:0003700">
    <property type="term" value="F:DNA-binding transcription factor activity"/>
    <property type="evidence" value="ECO:0007669"/>
    <property type="project" value="InterPro"/>
</dbReference>
<dbReference type="EMBL" id="VEPZ02001054">
    <property type="protein sequence ID" value="KAE8697184.1"/>
    <property type="molecule type" value="Genomic_DNA"/>
</dbReference>
<organism evidence="7 8">
    <name type="scientific">Hibiscus syriacus</name>
    <name type="common">Rose of Sharon</name>
    <dbReference type="NCBI Taxonomy" id="106335"/>
    <lineage>
        <taxon>Eukaryota</taxon>
        <taxon>Viridiplantae</taxon>
        <taxon>Streptophyta</taxon>
        <taxon>Embryophyta</taxon>
        <taxon>Tracheophyta</taxon>
        <taxon>Spermatophyta</taxon>
        <taxon>Magnoliopsida</taxon>
        <taxon>eudicotyledons</taxon>
        <taxon>Gunneridae</taxon>
        <taxon>Pentapetalae</taxon>
        <taxon>rosids</taxon>
        <taxon>malvids</taxon>
        <taxon>Malvales</taxon>
        <taxon>Malvaceae</taxon>
        <taxon>Malvoideae</taxon>
        <taxon>Hibiscus</taxon>
    </lineage>
</organism>
<evidence type="ECO:0000256" key="2">
    <source>
        <dbReference type="ARBA" id="ARBA00023015"/>
    </source>
</evidence>
<dbReference type="Gene3D" id="3.30.730.10">
    <property type="entry name" value="AP2/ERF domain"/>
    <property type="match status" value="2"/>
</dbReference>
<reference evidence="7" key="1">
    <citation type="submission" date="2019-09" db="EMBL/GenBank/DDBJ databases">
        <title>Draft genome information of white flower Hibiscus syriacus.</title>
        <authorList>
            <person name="Kim Y.-M."/>
        </authorList>
    </citation>
    <scope>NUCLEOTIDE SEQUENCE [LARGE SCALE GENOMIC DNA]</scope>
    <source>
        <strain evidence="7">YM2019G1</strain>
    </source>
</reference>
<dbReference type="InterPro" id="IPR001471">
    <property type="entry name" value="AP2/ERF_dom"/>
</dbReference>
<dbReference type="PANTHER" id="PTHR32467:SF241">
    <property type="entry name" value="OS01G0899800 PROTEIN"/>
    <property type="match status" value="1"/>
</dbReference>
<keyword evidence="8" id="KW-1185">Reference proteome</keyword>
<comment type="caution">
    <text evidence="7">The sequence shown here is derived from an EMBL/GenBank/DDBJ whole genome shotgun (WGS) entry which is preliminary data.</text>
</comment>
<dbReference type="AlphaFoldDB" id="A0A6A2ZYV5"/>
<dbReference type="Proteomes" id="UP000436088">
    <property type="component" value="Unassembled WGS sequence"/>
</dbReference>
<keyword evidence="4" id="KW-0804">Transcription</keyword>
<keyword evidence="5" id="KW-0539">Nucleus</keyword>
<dbReference type="InterPro" id="IPR016177">
    <property type="entry name" value="DNA-bd_dom_sf"/>
</dbReference>
<dbReference type="Pfam" id="PF00847">
    <property type="entry name" value="AP2"/>
    <property type="match status" value="1"/>
</dbReference>
<feature type="domain" description="AP2/ERF" evidence="6">
    <location>
        <begin position="106"/>
        <end position="164"/>
    </location>
</feature>
<sequence>MSSPNIDSQFEDCTTLLLNGCGVELIRQIHLTVITGATNVKEPSAATAGVAADFGARSSSYRGVTGGYDDEVSAARAYDLAALKLWGEFAPLNSRKSKGFSKGASIYRGVSRNSDFKKWQARIGKGKEIRGIYLGTFDTEEQAAKAYDVAAIRLKGVNAITNFDINEYDLKVILQSSKLPIGKGASKLLLKSSVDDVIRKKRNVGNTSSSVYYGQDDSGTLDPALLSMSAEDPNTNVQNLYHSDLDMNRKISSCLLYGFPNPNESRINTPLVQGFNSFGSKISNDGNASFKYNVEFPFNLNSEGSFTVSGDDGEMQQNSSFPFIQGYQQDSTFPVLHGYQNPVVLPQNIAGTGFGNCVETYREFADNFPSLLALKEQDSLKYLEQIKDVTTQNLPQNPINFETNTIPVYSVSGFDCSEGSSNGESGNGATMAVNTVPANRGNGMNFFQV</sequence>
<dbReference type="InterPro" id="IPR036955">
    <property type="entry name" value="AP2/ERF_dom_sf"/>
</dbReference>
<proteinExistence type="predicted"/>
<keyword evidence="2" id="KW-0805">Transcription regulation</keyword>
<accession>A0A6A2ZYV5</accession>
<feature type="domain" description="AP2/ERF" evidence="6">
    <location>
        <begin position="19"/>
        <end position="95"/>
    </location>
</feature>
<evidence type="ECO:0000259" key="6">
    <source>
        <dbReference type="PROSITE" id="PS51032"/>
    </source>
</evidence>
<gene>
    <name evidence="7" type="ORF">F3Y22_tig00110630pilonHSYRG00147</name>
</gene>
<dbReference type="PANTHER" id="PTHR32467">
    <property type="entry name" value="AP2-LIKE ETHYLENE-RESPONSIVE TRANSCRIPTION FACTOR"/>
    <property type="match status" value="1"/>
</dbReference>
<dbReference type="GO" id="GO:0005634">
    <property type="term" value="C:nucleus"/>
    <property type="evidence" value="ECO:0007669"/>
    <property type="project" value="UniProtKB-SubCell"/>
</dbReference>
<evidence type="ECO:0000313" key="8">
    <source>
        <dbReference type="Proteomes" id="UP000436088"/>
    </source>
</evidence>
<dbReference type="SMART" id="SM00380">
    <property type="entry name" value="AP2"/>
    <property type="match status" value="2"/>
</dbReference>
<evidence type="ECO:0000313" key="7">
    <source>
        <dbReference type="EMBL" id="KAE8697184.1"/>
    </source>
</evidence>
<evidence type="ECO:0000256" key="1">
    <source>
        <dbReference type="ARBA" id="ARBA00004123"/>
    </source>
</evidence>
<name>A0A6A2ZYV5_HIBSY</name>
<dbReference type="SUPFAM" id="SSF54171">
    <property type="entry name" value="DNA-binding domain"/>
    <property type="match status" value="2"/>
</dbReference>
<dbReference type="CDD" id="cd00018">
    <property type="entry name" value="AP2"/>
    <property type="match status" value="1"/>
</dbReference>
<evidence type="ECO:0000256" key="5">
    <source>
        <dbReference type="ARBA" id="ARBA00023242"/>
    </source>
</evidence>
<dbReference type="PROSITE" id="PS51032">
    <property type="entry name" value="AP2_ERF"/>
    <property type="match status" value="2"/>
</dbReference>
<evidence type="ECO:0000256" key="3">
    <source>
        <dbReference type="ARBA" id="ARBA00023125"/>
    </source>
</evidence>
<dbReference type="GO" id="GO:0003677">
    <property type="term" value="F:DNA binding"/>
    <property type="evidence" value="ECO:0007669"/>
    <property type="project" value="UniProtKB-KW"/>
</dbReference>
<evidence type="ECO:0000256" key="4">
    <source>
        <dbReference type="ARBA" id="ARBA00023163"/>
    </source>
</evidence>